<dbReference type="KEGG" id="vg:64947883"/>
<sequence>MKEYRKTIVTEETGSTFVELGPVEGMPAWHCLAQPSRWPFPTPEAAQRFADGARARHPGREVTVR</sequence>
<name>A0A249XU16_9CAUD</name>
<dbReference type="Proteomes" id="UP000225285">
    <property type="component" value="Segment"/>
</dbReference>
<dbReference type="EMBL" id="MF472896">
    <property type="protein sequence ID" value="ASZ75412.1"/>
    <property type="molecule type" value="Genomic_DNA"/>
</dbReference>
<dbReference type="RefSeq" id="YP_010064067.1">
    <property type="nucleotide sequence ID" value="NC_054812.1"/>
</dbReference>
<accession>A0A249XU16</accession>
<keyword evidence="2" id="KW-1185">Reference proteome</keyword>
<organism evidence="1 2">
    <name type="scientific">Mycobacterium phage JoshKayV</name>
    <dbReference type="NCBI Taxonomy" id="2024294"/>
    <lineage>
        <taxon>Viruses</taxon>
        <taxon>Duplodnaviria</taxon>
        <taxon>Heunggongvirae</taxon>
        <taxon>Uroviricota</taxon>
        <taxon>Caudoviricetes</taxon>
        <taxon>Turbidovirus</taxon>
        <taxon>Turbidovirus joshkayV</taxon>
    </lineage>
</organism>
<evidence type="ECO:0000313" key="1">
    <source>
        <dbReference type="EMBL" id="ASZ75412.1"/>
    </source>
</evidence>
<gene>
    <name evidence="1" type="primary">73</name>
    <name evidence="1" type="ORF">PBI_JOSHKAYV_73</name>
</gene>
<protein>
    <submittedName>
        <fullName evidence="1">Uncharacterized protein</fullName>
    </submittedName>
</protein>
<dbReference type="GeneID" id="64947883"/>
<evidence type="ECO:0000313" key="2">
    <source>
        <dbReference type="Proteomes" id="UP000225285"/>
    </source>
</evidence>
<proteinExistence type="predicted"/>
<reference evidence="1 2" key="1">
    <citation type="submission" date="2017-07" db="EMBL/GenBank/DDBJ databases">
        <authorList>
            <person name="Thaver V."/>
            <person name="Mbili M.J."/>
            <person name="Njiva N."/>
            <person name="Ngwane S."/>
            <person name="Mbatha S."/>
            <person name="Nerwande A.T."/>
            <person name="Ramphal U."/>
            <person name="Mpangane S."/>
            <person name="Munsamy V."/>
            <person name="Guerrero Bustamante C.A."/>
            <person name="Pope W.H."/>
            <person name="Russell D.A."/>
            <person name="Garlena R.A."/>
            <person name="Larsen M.H."/>
            <person name="Jacobs-Sera D."/>
            <person name="Hatfull G.F."/>
        </authorList>
    </citation>
    <scope>NUCLEOTIDE SEQUENCE [LARGE SCALE GENOMIC DNA]</scope>
</reference>